<sequence>MPRLGIDIAELHSSYNYSNIDATDPRNNPAHMFGGDLIQRSPHRLKRHNFEGKDNKPHHEIFIAAAFPTKYFPRVFEWYSLSLEHVGDKTDKKYDAWFAGTVTANPSSCRPFYVDCDGQTYLEVCNFSTKQVKFERPKLYELARVMVGCKFKEITQDGATFRNDKVDFRKLPNYAFVKYPGMDRLSPSLVGYIFDSDNPDAGVAWYYSSQLVTIKEWMDRFKLQCDTPGKGGGGAWKDSN</sequence>
<evidence type="ECO:0000313" key="2">
    <source>
        <dbReference type="Proteomes" id="UP000024837"/>
    </source>
</evidence>
<reference evidence="1 2" key="1">
    <citation type="submission" date="2013-05" db="EMBL/GenBank/DDBJ databases">
        <title>Drechslerella stenobrocha genome reveals carnivorous origination and mechanical trapping mechanism of predatory fungi.</title>
        <authorList>
            <person name="Liu X."/>
            <person name="Zhang W."/>
            <person name="Liu K."/>
        </authorList>
    </citation>
    <scope>NUCLEOTIDE SEQUENCE [LARGE SCALE GENOMIC DNA]</scope>
    <source>
        <strain evidence="1 2">248</strain>
    </source>
</reference>
<dbReference type="EMBL" id="KI966415">
    <property type="protein sequence ID" value="EWC46752.1"/>
    <property type="molecule type" value="Genomic_DNA"/>
</dbReference>
<gene>
    <name evidence="1" type="ORF">DRE_03997</name>
</gene>
<dbReference type="Proteomes" id="UP000024837">
    <property type="component" value="Unassembled WGS sequence"/>
</dbReference>
<dbReference type="AlphaFoldDB" id="W7I2V8"/>
<dbReference type="OrthoDB" id="10553201at2759"/>
<dbReference type="HOGENOM" id="CLU_1156368_0_0_1"/>
<accession>W7I2V8</accession>
<evidence type="ECO:0000313" key="1">
    <source>
        <dbReference type="EMBL" id="EWC46752.1"/>
    </source>
</evidence>
<proteinExistence type="predicted"/>
<name>W7I2V8_9PEZI</name>
<keyword evidence="2" id="KW-1185">Reference proteome</keyword>
<protein>
    <submittedName>
        <fullName evidence="1">Uncharacterized protein</fullName>
    </submittedName>
</protein>
<organism evidence="1 2">
    <name type="scientific">Drechslerella stenobrocha 248</name>
    <dbReference type="NCBI Taxonomy" id="1043628"/>
    <lineage>
        <taxon>Eukaryota</taxon>
        <taxon>Fungi</taxon>
        <taxon>Dikarya</taxon>
        <taxon>Ascomycota</taxon>
        <taxon>Pezizomycotina</taxon>
        <taxon>Orbiliomycetes</taxon>
        <taxon>Orbiliales</taxon>
        <taxon>Orbiliaceae</taxon>
        <taxon>Drechslerella</taxon>
    </lineage>
</organism>